<evidence type="ECO:0000256" key="3">
    <source>
        <dbReference type="ARBA" id="ARBA00023163"/>
    </source>
</evidence>
<keyword evidence="2" id="KW-0238">DNA-binding</keyword>
<dbReference type="Pfam" id="PF01638">
    <property type="entry name" value="HxlR"/>
    <property type="match status" value="1"/>
</dbReference>
<dbReference type="EMBL" id="CP118108">
    <property type="protein sequence ID" value="WDI02202.1"/>
    <property type="molecule type" value="Genomic_DNA"/>
</dbReference>
<keyword evidence="3" id="KW-0804">Transcription</keyword>
<evidence type="ECO:0000256" key="2">
    <source>
        <dbReference type="ARBA" id="ARBA00023125"/>
    </source>
</evidence>
<evidence type="ECO:0000256" key="1">
    <source>
        <dbReference type="ARBA" id="ARBA00023015"/>
    </source>
</evidence>
<keyword evidence="8" id="KW-1185">Reference proteome</keyword>
<dbReference type="GO" id="GO:0003677">
    <property type="term" value="F:DNA binding"/>
    <property type="evidence" value="ECO:0007669"/>
    <property type="project" value="UniProtKB-KW"/>
</dbReference>
<sequence>MEPQNNERCPITQAMDLLGKKWAVLIMYHLLSGPKRFTELEAAMAISGRLLSERLKEMEVAGIVTRKMYPEIPPRVEYELTDKGHAIEPVIKEIYEWSTQWII</sequence>
<dbReference type="Proteomes" id="UP001220962">
    <property type="component" value="Chromosome"/>
</dbReference>
<keyword evidence="1" id="KW-0805">Transcription regulation</keyword>
<evidence type="ECO:0000313" key="5">
    <source>
        <dbReference type="EMBL" id="WDH82454.1"/>
    </source>
</evidence>
<dbReference type="RefSeq" id="WP_047911295.1">
    <property type="nucleotide sequence ID" value="NZ_CP118101.1"/>
</dbReference>
<reference evidence="5 8" key="1">
    <citation type="submission" date="2023-02" db="EMBL/GenBank/DDBJ databases">
        <title>Pathogen: clinical or host-associated sample.</title>
        <authorList>
            <person name="Hergert J."/>
            <person name="Casey R."/>
            <person name="Wagner J."/>
            <person name="Young E.L."/>
            <person name="Oakeson K.F."/>
        </authorList>
    </citation>
    <scope>NUCLEOTIDE SEQUENCE</scope>
    <source>
        <strain evidence="6 8">2022CK-00829</strain>
        <strain evidence="5">2022CK-00830</strain>
    </source>
</reference>
<name>A0AAX3N1B1_9BACL</name>
<evidence type="ECO:0000313" key="6">
    <source>
        <dbReference type="EMBL" id="WDI02202.1"/>
    </source>
</evidence>
<dbReference type="InterPro" id="IPR002577">
    <property type="entry name" value="HTH_HxlR"/>
</dbReference>
<dbReference type="Proteomes" id="UP001221519">
    <property type="component" value="Chromosome"/>
</dbReference>
<organism evidence="5 7">
    <name type="scientific">Paenibacillus urinalis</name>
    <dbReference type="NCBI Taxonomy" id="521520"/>
    <lineage>
        <taxon>Bacteria</taxon>
        <taxon>Bacillati</taxon>
        <taxon>Bacillota</taxon>
        <taxon>Bacilli</taxon>
        <taxon>Bacillales</taxon>
        <taxon>Paenibacillaceae</taxon>
        <taxon>Paenibacillus</taxon>
    </lineage>
</organism>
<dbReference type="Gene3D" id="1.10.10.10">
    <property type="entry name" value="Winged helix-like DNA-binding domain superfamily/Winged helix DNA-binding domain"/>
    <property type="match status" value="1"/>
</dbReference>
<evidence type="ECO:0000313" key="8">
    <source>
        <dbReference type="Proteomes" id="UP001221519"/>
    </source>
</evidence>
<evidence type="ECO:0000313" key="7">
    <source>
        <dbReference type="Proteomes" id="UP001220962"/>
    </source>
</evidence>
<dbReference type="InterPro" id="IPR011991">
    <property type="entry name" value="ArsR-like_HTH"/>
</dbReference>
<gene>
    <name evidence="5" type="ORF">PUW23_23915</name>
    <name evidence="6" type="ORF">PUW25_23910</name>
</gene>
<dbReference type="PROSITE" id="PS51118">
    <property type="entry name" value="HTH_HXLR"/>
    <property type="match status" value="1"/>
</dbReference>
<dbReference type="SUPFAM" id="SSF46785">
    <property type="entry name" value="Winged helix' DNA-binding domain"/>
    <property type="match status" value="1"/>
</dbReference>
<dbReference type="InterPro" id="IPR036390">
    <property type="entry name" value="WH_DNA-bd_sf"/>
</dbReference>
<dbReference type="EMBL" id="CP118101">
    <property type="protein sequence ID" value="WDH82454.1"/>
    <property type="molecule type" value="Genomic_DNA"/>
</dbReference>
<dbReference type="PANTHER" id="PTHR33204">
    <property type="entry name" value="TRANSCRIPTIONAL REGULATOR, MARR FAMILY"/>
    <property type="match status" value="1"/>
</dbReference>
<accession>A0AAX3N1B1</accession>
<dbReference type="AlphaFoldDB" id="A0AAX3N1B1"/>
<feature type="domain" description="HTH hxlR-type" evidence="4">
    <location>
        <begin position="9"/>
        <end position="103"/>
    </location>
</feature>
<dbReference type="PANTHER" id="PTHR33204:SF1">
    <property type="entry name" value="TRANSCRIPTIONAL REGULATOR, MARR FAMILY"/>
    <property type="match status" value="1"/>
</dbReference>
<proteinExistence type="predicted"/>
<dbReference type="InterPro" id="IPR036388">
    <property type="entry name" value="WH-like_DNA-bd_sf"/>
</dbReference>
<evidence type="ECO:0000259" key="4">
    <source>
        <dbReference type="PROSITE" id="PS51118"/>
    </source>
</evidence>
<protein>
    <submittedName>
        <fullName evidence="5">Helix-turn-helix domain-containing protein</fullName>
    </submittedName>
</protein>
<dbReference type="CDD" id="cd00090">
    <property type="entry name" value="HTH_ARSR"/>
    <property type="match status" value="1"/>
</dbReference>